<dbReference type="GeneID" id="93494132"/>
<keyword evidence="2" id="KW-1185">Reference proteome</keyword>
<dbReference type="AlphaFoldDB" id="A0A1X2DG49"/>
<sequence>MNKPRPVIAVLISGGISAIPVVGGPIQTLFDAIVERVRHRAEITAREICEDVGSDTVLMRIDENPELEPLLNQAIEAAAHTSMEAKRRLLARAAAAAFKDDDKVEPASLIVSTLSKLEPVHISALRRLAEAATSSQDQDYGRRGEVMRAASEAEAVPVLAALIQTGVALATTTVYPGDGTGMPAERSGHILIHDISDFGHRLLAHLRAADEGSERLILP</sequence>
<comment type="caution">
    <text evidence="1">The sequence shown here is derived from an EMBL/GenBank/DDBJ whole genome shotgun (WGS) entry which is preliminary data.</text>
</comment>
<evidence type="ECO:0000313" key="2">
    <source>
        <dbReference type="Proteomes" id="UP000193087"/>
    </source>
</evidence>
<organism evidence="1 2">
    <name type="scientific">Mycobacterium riyadhense</name>
    <dbReference type="NCBI Taxonomy" id="486698"/>
    <lineage>
        <taxon>Bacteria</taxon>
        <taxon>Bacillati</taxon>
        <taxon>Actinomycetota</taxon>
        <taxon>Actinomycetes</taxon>
        <taxon>Mycobacteriales</taxon>
        <taxon>Mycobacteriaceae</taxon>
        <taxon>Mycobacterium</taxon>
    </lineage>
</organism>
<accession>A0A1X2DG49</accession>
<dbReference type="RefSeq" id="WP_085248782.1">
    <property type="nucleotide sequence ID" value="NZ_CAJMWJ010000001.1"/>
</dbReference>
<protein>
    <recommendedName>
        <fullName evidence="3">Secreted protein</fullName>
    </recommendedName>
</protein>
<dbReference type="OrthoDB" id="5118155at2"/>
<evidence type="ECO:0000313" key="1">
    <source>
        <dbReference type="EMBL" id="ORW87205.1"/>
    </source>
</evidence>
<dbReference type="Proteomes" id="UP000193087">
    <property type="component" value="Unassembled WGS sequence"/>
</dbReference>
<name>A0A1X2DG49_9MYCO</name>
<gene>
    <name evidence="1" type="ORF">AWC22_09605</name>
</gene>
<dbReference type="EMBL" id="LQPQ01000009">
    <property type="protein sequence ID" value="ORW87205.1"/>
    <property type="molecule type" value="Genomic_DNA"/>
</dbReference>
<evidence type="ECO:0008006" key="3">
    <source>
        <dbReference type="Google" id="ProtNLM"/>
    </source>
</evidence>
<proteinExistence type="predicted"/>
<reference evidence="1 2" key="1">
    <citation type="submission" date="2016-01" db="EMBL/GenBank/DDBJ databases">
        <title>The new phylogeny of the genus Mycobacterium.</title>
        <authorList>
            <person name="Tarcisio F."/>
            <person name="Conor M."/>
            <person name="Antonella G."/>
            <person name="Elisabetta G."/>
            <person name="Giulia F.S."/>
            <person name="Sara T."/>
            <person name="Anna F."/>
            <person name="Clotilde B."/>
            <person name="Roberto B."/>
            <person name="Veronica D.S."/>
            <person name="Fabio R."/>
            <person name="Monica P."/>
            <person name="Olivier J."/>
            <person name="Enrico T."/>
            <person name="Nicola S."/>
        </authorList>
    </citation>
    <scope>NUCLEOTIDE SEQUENCE [LARGE SCALE GENOMIC DNA]</scope>
    <source>
        <strain evidence="1 2">DSM 45176</strain>
    </source>
</reference>